<dbReference type="InterPro" id="IPR020845">
    <property type="entry name" value="AMP-binding_CS"/>
</dbReference>
<dbReference type="Proteomes" id="UP000466517">
    <property type="component" value="Chromosome"/>
</dbReference>
<dbReference type="HAMAP" id="MF_01123">
    <property type="entry name" value="Ac_CoA_synth"/>
    <property type="match status" value="1"/>
</dbReference>
<sequence length="651" mass="71501">MPDTPAEVAASFPPPAGFAEQANASAELYEQAERDRLAFWAEQARRLHWATPFTEVLDWSDAPVAKWFVGGRLNVAYNCVDRHVEAGHGDRVAIHWVGEPVDDERTITYAQLQDEVSRAANALTELGLVAGDRVAIYLPMIPEAIVAMLACARLGAMHSVVFAGFSASALTARIQDAQAKLVITADGQYRRGKAASLKAAVDEAVAASDSVEHVLVVRRTGIDVDWTDGRDLWWHDVVNDASPQHDPEAFDSEHPLFLLYTSGTTGKPKGIVHTTGGYLTQSSYTHVNVFDVKPERDVFWCTADIGWVTGHTYIVYGPLSNGVTQVVYEGTPTSPDEHRHFQIIEKYGVTIYYTAPTLIRTFMKLGRQIPAEHDLSSLRLLGSVGEPINPEAWRWYRTVFGADRTPIVDTWWQTETGSIMISPLPGVTSTKPGSAMTPLPGISAMIVDDEGNQLQPGTGHGEQVSGYLVLDKPWPSMLRGIWGDPERFTETYWSRFAERGWYFAGDGARYGSDGEIWVLGRIDDVMNVSGHRISTAEVESALVGHSGVAEAAVVGATDEQTGQAICAFVILKARAANEDRDQMVDELRKQVATEISPIARPREIHVVPELPKTRSGKIMRRLLRDVAEGRELGDTSTLVDPSVFEAIRASK</sequence>
<dbReference type="NCBIfam" id="TIGR02188">
    <property type="entry name" value="Ac_CoA_lig_AcsA"/>
    <property type="match status" value="1"/>
</dbReference>
<feature type="binding site" evidence="6">
    <location>
        <position position="506"/>
    </location>
    <ligand>
        <name>ATP</name>
        <dbReference type="ChEBI" id="CHEBI:30616"/>
    </ligand>
</feature>
<dbReference type="GO" id="GO:0016208">
    <property type="term" value="F:AMP binding"/>
    <property type="evidence" value="ECO:0007669"/>
    <property type="project" value="InterPro"/>
</dbReference>
<feature type="binding site" evidence="6">
    <location>
        <position position="529"/>
    </location>
    <ligand>
        <name>CoA</name>
        <dbReference type="ChEBI" id="CHEBI:57287"/>
    </ligand>
</feature>
<proteinExistence type="inferred from homology"/>
<feature type="binding site" evidence="6">
    <location>
        <begin position="409"/>
        <end position="414"/>
    </location>
    <ligand>
        <name>ATP</name>
        <dbReference type="ChEBI" id="CHEBI:30616"/>
    </ligand>
</feature>
<dbReference type="AlphaFoldDB" id="A0A7I7XN65"/>
<dbReference type="KEGG" id="mmag:MMAD_49540"/>
<feature type="binding site" evidence="6">
    <location>
        <position position="532"/>
    </location>
    <ligand>
        <name>ATP</name>
        <dbReference type="ChEBI" id="CHEBI:30616"/>
    </ligand>
</feature>
<dbReference type="GO" id="GO:0005829">
    <property type="term" value="C:cytosol"/>
    <property type="evidence" value="ECO:0007669"/>
    <property type="project" value="TreeGrafter"/>
</dbReference>
<organism evidence="10 11">
    <name type="scientific">Mycolicibacterium madagascariense</name>
    <dbReference type="NCBI Taxonomy" id="212765"/>
    <lineage>
        <taxon>Bacteria</taxon>
        <taxon>Bacillati</taxon>
        <taxon>Actinomycetota</taxon>
        <taxon>Actinomycetes</taxon>
        <taxon>Mycobacteriales</taxon>
        <taxon>Mycobacteriaceae</taxon>
        <taxon>Mycolicibacterium</taxon>
    </lineage>
</organism>
<dbReference type="InterPro" id="IPR042099">
    <property type="entry name" value="ANL_N_sf"/>
</dbReference>
<feature type="binding site" evidence="6">
    <location>
        <position position="309"/>
    </location>
    <ligand>
        <name>CoA</name>
        <dbReference type="ChEBI" id="CHEBI:57287"/>
    </ligand>
</feature>
<dbReference type="PANTHER" id="PTHR24095">
    <property type="entry name" value="ACETYL-COENZYME A SYNTHETASE"/>
    <property type="match status" value="1"/>
</dbReference>
<protein>
    <recommendedName>
        <fullName evidence="6">Acetyl-coenzyme A synthetase</fullName>
        <shortName evidence="6">AcCoA synthetase</shortName>
        <shortName evidence="6">Acs</shortName>
        <ecNumber evidence="6">6.2.1.1</ecNumber>
    </recommendedName>
    <alternativeName>
        <fullName evidence="6">Acetate--CoA ligase</fullName>
    </alternativeName>
    <alternativeName>
        <fullName evidence="6">Acyl-activating enzyme</fullName>
    </alternativeName>
</protein>
<evidence type="ECO:0000259" key="9">
    <source>
        <dbReference type="Pfam" id="PF16177"/>
    </source>
</evidence>
<dbReference type="Gene3D" id="3.30.300.30">
    <property type="match status" value="1"/>
</dbReference>
<dbReference type="InterPro" id="IPR032387">
    <property type="entry name" value="ACAS_N"/>
</dbReference>
<dbReference type="FunFam" id="3.40.50.12780:FF:000001">
    <property type="entry name" value="Acetyl-coenzyme A synthetase"/>
    <property type="match status" value="1"/>
</dbReference>
<evidence type="ECO:0000313" key="10">
    <source>
        <dbReference type="EMBL" id="BBZ30659.1"/>
    </source>
</evidence>
<dbReference type="NCBIfam" id="NF001208">
    <property type="entry name" value="PRK00174.1"/>
    <property type="match status" value="1"/>
</dbReference>
<gene>
    <name evidence="6" type="primary">acsA</name>
    <name evidence="10" type="ORF">MMAD_49540</name>
</gene>
<dbReference type="RefSeq" id="WP_163742157.1">
    <property type="nucleotide sequence ID" value="NZ_AP022610.1"/>
</dbReference>
<dbReference type="CDD" id="cd05966">
    <property type="entry name" value="ACS"/>
    <property type="match status" value="1"/>
</dbReference>
<dbReference type="InterPro" id="IPR011904">
    <property type="entry name" value="Ac_CoA_lig"/>
</dbReference>
<comment type="function">
    <text evidence="6">Catalyzes the conversion of acetate into acetyl-CoA (AcCoA), an essential intermediate at the junction of anabolic and catabolic pathways. AcsA undergoes a two-step reaction. In the first half reaction, AcsA combines acetate with ATP to form acetyl-adenylate (AcAMP) intermediate. In the second half reaction, it can then transfer the acetyl group from AcAMP to the sulfhydryl group of CoA, forming the product AcCoA.</text>
</comment>
<dbReference type="SUPFAM" id="SSF56801">
    <property type="entry name" value="Acetyl-CoA synthetase-like"/>
    <property type="match status" value="1"/>
</dbReference>
<dbReference type="PROSITE" id="PS00455">
    <property type="entry name" value="AMP_BINDING"/>
    <property type="match status" value="1"/>
</dbReference>
<feature type="domain" description="Acetyl-coenzyme A synthetase N-terminal" evidence="9">
    <location>
        <begin position="26"/>
        <end position="79"/>
    </location>
</feature>
<evidence type="ECO:0000256" key="2">
    <source>
        <dbReference type="ARBA" id="ARBA00022598"/>
    </source>
</evidence>
<keyword evidence="4 6" id="KW-0067">ATP-binding</keyword>
<evidence type="ECO:0000313" key="11">
    <source>
        <dbReference type="Proteomes" id="UP000466517"/>
    </source>
</evidence>
<dbReference type="GO" id="GO:0005524">
    <property type="term" value="F:ATP binding"/>
    <property type="evidence" value="ECO:0007669"/>
    <property type="project" value="UniProtKB-KW"/>
</dbReference>
<feature type="domain" description="AMP-dependent synthetase/ligase" evidence="7">
    <location>
        <begin position="86"/>
        <end position="482"/>
    </location>
</feature>
<feature type="modified residue" description="N6-acetyllysine" evidence="6">
    <location>
        <position position="617"/>
    </location>
</feature>
<feature type="domain" description="AMP-binding enzyme C-terminal" evidence="8">
    <location>
        <begin position="537"/>
        <end position="617"/>
    </location>
</feature>
<dbReference type="GO" id="GO:0046872">
    <property type="term" value="F:metal ion binding"/>
    <property type="evidence" value="ECO:0007669"/>
    <property type="project" value="UniProtKB-KW"/>
</dbReference>
<keyword evidence="6" id="KW-0479">Metal-binding</keyword>
<dbReference type="GO" id="GO:0019427">
    <property type="term" value="P:acetyl-CoA biosynthetic process from acetate"/>
    <property type="evidence" value="ECO:0007669"/>
    <property type="project" value="UniProtKB-UniRule"/>
</dbReference>
<dbReference type="PANTHER" id="PTHR24095:SF14">
    <property type="entry name" value="ACETYL-COENZYME A SYNTHETASE 1"/>
    <property type="match status" value="1"/>
</dbReference>
<comment type="PTM">
    <text evidence="6">Acetylated. Deacetylation by the SIR2-homolog deacetylase activates the enzyme.</text>
</comment>
<dbReference type="InterPro" id="IPR025110">
    <property type="entry name" value="AMP-bd_C"/>
</dbReference>
<feature type="binding site" evidence="6">
    <location>
        <begin position="190"/>
        <end position="193"/>
    </location>
    <ligand>
        <name>CoA</name>
        <dbReference type="ChEBI" id="CHEBI:57287"/>
    </ligand>
</feature>
<feature type="binding site" evidence="6">
    <location>
        <begin position="385"/>
        <end position="387"/>
    </location>
    <ligand>
        <name>ATP</name>
        <dbReference type="ChEBI" id="CHEBI:30616"/>
    </ligand>
</feature>
<dbReference type="EC" id="6.2.1.1" evidence="6"/>
<evidence type="ECO:0000256" key="4">
    <source>
        <dbReference type="ARBA" id="ARBA00022840"/>
    </source>
</evidence>
<dbReference type="InterPro" id="IPR000873">
    <property type="entry name" value="AMP-dep_synth/lig_dom"/>
</dbReference>
<dbReference type="Pfam" id="PF00501">
    <property type="entry name" value="AMP-binding"/>
    <property type="match status" value="1"/>
</dbReference>
<comment type="cofactor">
    <cofactor evidence="6">
        <name>Mg(2+)</name>
        <dbReference type="ChEBI" id="CHEBI:18420"/>
    </cofactor>
</comment>
<evidence type="ECO:0000256" key="6">
    <source>
        <dbReference type="HAMAP-Rule" id="MF_01123"/>
    </source>
</evidence>
<dbReference type="Pfam" id="PF16177">
    <property type="entry name" value="ACAS_N"/>
    <property type="match status" value="1"/>
</dbReference>
<keyword evidence="2 6" id="KW-0436">Ligase</keyword>
<dbReference type="Pfam" id="PF13193">
    <property type="entry name" value="AMP-binding_C"/>
    <property type="match status" value="1"/>
</dbReference>
<keyword evidence="6" id="KW-0460">Magnesium</keyword>
<comment type="similarity">
    <text evidence="1 6">Belongs to the ATP-dependent AMP-binding enzyme family.</text>
</comment>
<name>A0A7I7XN65_9MYCO</name>
<feature type="binding site" evidence="6">
    <location>
        <position position="521"/>
    </location>
    <ligand>
        <name>ATP</name>
        <dbReference type="ChEBI" id="CHEBI:30616"/>
    </ligand>
</feature>
<evidence type="ECO:0000259" key="7">
    <source>
        <dbReference type="Pfam" id="PF00501"/>
    </source>
</evidence>
<feature type="binding site" evidence="6">
    <location>
        <position position="543"/>
    </location>
    <ligand>
        <name>Mg(2+)</name>
        <dbReference type="ChEBI" id="CHEBI:18420"/>
    </ligand>
</feature>
<keyword evidence="3 6" id="KW-0547">Nucleotide-binding</keyword>
<keyword evidence="11" id="KW-1185">Reference proteome</keyword>
<evidence type="ECO:0000256" key="5">
    <source>
        <dbReference type="ARBA" id="ARBA00022990"/>
    </source>
</evidence>
<dbReference type="EMBL" id="AP022610">
    <property type="protein sequence ID" value="BBZ30659.1"/>
    <property type="molecule type" value="Genomic_DNA"/>
</dbReference>
<dbReference type="Gene3D" id="3.40.50.12780">
    <property type="entry name" value="N-terminal domain of ligase-like"/>
    <property type="match status" value="1"/>
</dbReference>
<evidence type="ECO:0000259" key="8">
    <source>
        <dbReference type="Pfam" id="PF13193"/>
    </source>
</evidence>
<comment type="catalytic activity">
    <reaction evidence="6">
        <text>acetate + ATP + CoA = acetyl-CoA + AMP + diphosphate</text>
        <dbReference type="Rhea" id="RHEA:23176"/>
        <dbReference type="ChEBI" id="CHEBI:30089"/>
        <dbReference type="ChEBI" id="CHEBI:30616"/>
        <dbReference type="ChEBI" id="CHEBI:33019"/>
        <dbReference type="ChEBI" id="CHEBI:57287"/>
        <dbReference type="ChEBI" id="CHEBI:57288"/>
        <dbReference type="ChEBI" id="CHEBI:456215"/>
        <dbReference type="EC" id="6.2.1.1"/>
    </reaction>
</comment>
<reference evidence="10 11" key="1">
    <citation type="journal article" date="2019" name="Emerg. Microbes Infect.">
        <title>Comprehensive subspecies identification of 175 nontuberculous mycobacteria species based on 7547 genomic profiles.</title>
        <authorList>
            <person name="Matsumoto Y."/>
            <person name="Kinjo T."/>
            <person name="Motooka D."/>
            <person name="Nabeya D."/>
            <person name="Jung N."/>
            <person name="Uechi K."/>
            <person name="Horii T."/>
            <person name="Iida T."/>
            <person name="Fujita J."/>
            <person name="Nakamura S."/>
        </authorList>
    </citation>
    <scope>NUCLEOTIDE SEQUENCE [LARGE SCALE GENOMIC DNA]</scope>
    <source>
        <strain evidence="10 11">JCM 13574</strain>
    </source>
</reference>
<dbReference type="InterPro" id="IPR045851">
    <property type="entry name" value="AMP-bd_C_sf"/>
</dbReference>
<dbReference type="GO" id="GO:0003987">
    <property type="term" value="F:acetate-CoA ligase activity"/>
    <property type="evidence" value="ECO:0007669"/>
    <property type="project" value="UniProtKB-UniRule"/>
</dbReference>
<evidence type="ECO:0000256" key="3">
    <source>
        <dbReference type="ARBA" id="ARBA00022741"/>
    </source>
</evidence>
<evidence type="ECO:0000256" key="1">
    <source>
        <dbReference type="ARBA" id="ARBA00006432"/>
    </source>
</evidence>
<feature type="binding site" evidence="6">
    <location>
        <position position="545"/>
    </location>
    <ligand>
        <name>Mg(2+)</name>
        <dbReference type="ChEBI" id="CHEBI:18420"/>
    </ligand>
</feature>
<keyword evidence="5 6" id="KW-0007">Acetylation</keyword>
<accession>A0A7I7XN65</accession>
<comment type="caution">
    <text evidence="6">Lacks conserved residue(s) required for the propagation of feature annotation.</text>
</comment>
<feature type="binding site" evidence="6">
    <location>
        <position position="548"/>
    </location>
    <ligand>
        <name>Mg(2+)</name>
        <dbReference type="ChEBI" id="CHEBI:18420"/>
    </ligand>
</feature>